<comment type="caution">
    <text evidence="3">The sequence shown here is derived from an EMBL/GenBank/DDBJ whole genome shotgun (WGS) entry which is preliminary data.</text>
</comment>
<dbReference type="AlphaFoldDB" id="A0A9X3PCZ3"/>
<evidence type="ECO:0000256" key="1">
    <source>
        <dbReference type="ARBA" id="ARBA00022801"/>
    </source>
</evidence>
<gene>
    <name evidence="3" type="ORF">O1R50_22950</name>
</gene>
<name>A0A9X3PCZ3_9ACTN</name>
<dbReference type="Proteomes" id="UP001146067">
    <property type="component" value="Unassembled WGS sequence"/>
</dbReference>
<dbReference type="PANTHER" id="PTHR48081:SF8">
    <property type="entry name" value="ALPHA_BETA HYDROLASE FOLD-3 DOMAIN-CONTAINING PROTEIN-RELATED"/>
    <property type="match status" value="1"/>
</dbReference>
<accession>A0A9X3PCZ3</accession>
<evidence type="ECO:0000313" key="4">
    <source>
        <dbReference type="Proteomes" id="UP001146067"/>
    </source>
</evidence>
<feature type="domain" description="Alpha/beta hydrolase fold-3" evidence="2">
    <location>
        <begin position="66"/>
        <end position="268"/>
    </location>
</feature>
<dbReference type="InterPro" id="IPR050300">
    <property type="entry name" value="GDXG_lipolytic_enzyme"/>
</dbReference>
<reference evidence="3" key="1">
    <citation type="submission" date="2022-12" db="EMBL/GenBank/DDBJ databases">
        <title>Gycomyces niveus sp.nov.,a novel actinomycete isolated from soil in Shouguan.</title>
        <authorList>
            <person name="Yang X."/>
        </authorList>
    </citation>
    <scope>NUCLEOTIDE SEQUENCE</scope>
    <source>
        <strain evidence="3">NEAU-A15</strain>
    </source>
</reference>
<dbReference type="SUPFAM" id="SSF53474">
    <property type="entry name" value="alpha/beta-Hydrolases"/>
    <property type="match status" value="1"/>
</dbReference>
<dbReference type="Gene3D" id="3.40.50.1820">
    <property type="entry name" value="alpha/beta hydrolase"/>
    <property type="match status" value="1"/>
</dbReference>
<organism evidence="3 4">
    <name type="scientific">Glycomyces luteolus</name>
    <dbReference type="NCBI Taxonomy" id="2670330"/>
    <lineage>
        <taxon>Bacteria</taxon>
        <taxon>Bacillati</taxon>
        <taxon>Actinomycetota</taxon>
        <taxon>Actinomycetes</taxon>
        <taxon>Glycomycetales</taxon>
        <taxon>Glycomycetaceae</taxon>
        <taxon>Glycomyces</taxon>
    </lineage>
</organism>
<evidence type="ECO:0000259" key="2">
    <source>
        <dbReference type="Pfam" id="PF07859"/>
    </source>
</evidence>
<dbReference type="EMBL" id="JAPZVP010000024">
    <property type="protein sequence ID" value="MDA1362499.1"/>
    <property type="molecule type" value="Genomic_DNA"/>
</dbReference>
<proteinExistence type="predicted"/>
<dbReference type="PANTHER" id="PTHR48081">
    <property type="entry name" value="AB HYDROLASE SUPERFAMILY PROTEIN C4A8.06C"/>
    <property type="match status" value="1"/>
</dbReference>
<dbReference type="Pfam" id="PF07859">
    <property type="entry name" value="Abhydrolase_3"/>
    <property type="match status" value="1"/>
</dbReference>
<sequence length="309" mass="33581">MSKHAFHPDLRLPRFLPRSIPLGLARRLSGLVKPRPPRGGELVRIDADVSVRIFRPPNAVGAEPALLWIHAGGYVLGGATLSDDWCRQVTGRLGVIAAAVEYRLAPKYPFPTALEDCYAALQWLAAESDVDADRIAIGGESAGGGLAAALALLAKERGTIRPVLQVLSYPMLDDRTAQRTDIDPSSLRMWSQKNNRWAWNAYLGAHAATPPQLAAPARYGDLTGVAPAWMGVGTNDLFHDEDLAYAERSRQAGVPCELEVVPGAYHGFDLGERDAAVSVAYKESQMTALERALSTGRPDDKRRERIGRN</sequence>
<dbReference type="GO" id="GO:0016787">
    <property type="term" value="F:hydrolase activity"/>
    <property type="evidence" value="ECO:0007669"/>
    <property type="project" value="UniProtKB-KW"/>
</dbReference>
<dbReference type="InterPro" id="IPR013094">
    <property type="entry name" value="AB_hydrolase_3"/>
</dbReference>
<protein>
    <submittedName>
        <fullName evidence="3">Alpha/beta hydrolase</fullName>
    </submittedName>
</protein>
<evidence type="ECO:0000313" key="3">
    <source>
        <dbReference type="EMBL" id="MDA1362499.1"/>
    </source>
</evidence>
<keyword evidence="4" id="KW-1185">Reference proteome</keyword>
<dbReference type="RefSeq" id="WP_270112583.1">
    <property type="nucleotide sequence ID" value="NZ_JAPZVP010000024.1"/>
</dbReference>
<dbReference type="InterPro" id="IPR029058">
    <property type="entry name" value="AB_hydrolase_fold"/>
</dbReference>
<keyword evidence="1 3" id="KW-0378">Hydrolase</keyword>